<dbReference type="STRING" id="6239.F56D6.19.1"/>
<dbReference type="EMBL" id="BX284604">
    <property type="protein sequence ID" value="CDH93465.1"/>
    <property type="molecule type" value="Genomic_DNA"/>
</dbReference>
<dbReference type="GeneID" id="24104652"/>
<gene>
    <name evidence="2" type="ORF">CELE_F56D6.19</name>
    <name evidence="2 4" type="ORF">F56D6.19</name>
</gene>
<dbReference type="HOGENOM" id="CLU_3016182_0_0_1"/>
<dbReference type="InParanoid" id="U4PS93"/>
<dbReference type="AGR" id="WB:WBGene00235293"/>
<evidence type="ECO:0000313" key="3">
    <source>
        <dbReference type="Proteomes" id="UP000001940"/>
    </source>
</evidence>
<dbReference type="Proteomes" id="UP000001940">
    <property type="component" value="Chromosome IV"/>
</dbReference>
<keyword evidence="1" id="KW-0472">Membrane</keyword>
<keyword evidence="3" id="KW-1185">Reference proteome</keyword>
<accession>U4PS93</accession>
<dbReference type="WormBase" id="F56D6.19">
    <property type="protein sequence ID" value="CE48548"/>
    <property type="gene ID" value="WBGene00235293"/>
</dbReference>
<protein>
    <submittedName>
        <fullName evidence="2">COX2_TM domain-containing protein</fullName>
    </submittedName>
</protein>
<dbReference type="Bgee" id="WBGene00235293">
    <property type="expression patterns" value="Expressed in larva and 1 other cell type or tissue"/>
</dbReference>
<proteinExistence type="predicted"/>
<dbReference type="SMR" id="U4PS93"/>
<dbReference type="KEGG" id="cel:CELE_F56D6.19"/>
<reference evidence="2 3" key="1">
    <citation type="journal article" date="1998" name="Science">
        <title>Genome sequence of the nematode C. elegans: a platform for investigating biology.</title>
        <authorList>
            <consortium name="The C. elegans sequencing consortium"/>
            <person name="Sulson J.E."/>
            <person name="Waterston R."/>
        </authorList>
    </citation>
    <scope>NUCLEOTIDE SEQUENCE [LARGE SCALE GENOMIC DNA]</scope>
    <source>
        <strain evidence="2 3">Bristol N2</strain>
    </source>
</reference>
<dbReference type="AlphaFoldDB" id="U4PS93"/>
<sequence length="56" mass="6114">MGSMSVSAGGDSSKGTVSINHGWFDLWYVWLIGVVLFAIVLAIVIGVVVYMVRRQK</sequence>
<evidence type="ECO:0000313" key="4">
    <source>
        <dbReference type="WormBase" id="F56D6.19"/>
    </source>
</evidence>
<organism evidence="2 3">
    <name type="scientific">Caenorhabditis elegans</name>
    <dbReference type="NCBI Taxonomy" id="6239"/>
    <lineage>
        <taxon>Eukaryota</taxon>
        <taxon>Metazoa</taxon>
        <taxon>Ecdysozoa</taxon>
        <taxon>Nematoda</taxon>
        <taxon>Chromadorea</taxon>
        <taxon>Rhabditida</taxon>
        <taxon>Rhabditina</taxon>
        <taxon>Rhabditomorpha</taxon>
        <taxon>Rhabditoidea</taxon>
        <taxon>Rhabditidae</taxon>
        <taxon>Peloderinae</taxon>
        <taxon>Caenorhabditis</taxon>
    </lineage>
</organism>
<evidence type="ECO:0000313" key="2">
    <source>
        <dbReference type="EMBL" id="CDH93465.1"/>
    </source>
</evidence>
<keyword evidence="1" id="KW-1133">Transmembrane helix</keyword>
<evidence type="ECO:0000256" key="1">
    <source>
        <dbReference type="SAM" id="Phobius"/>
    </source>
</evidence>
<keyword evidence="1" id="KW-0812">Transmembrane</keyword>
<feature type="transmembrane region" description="Helical" evidence="1">
    <location>
        <begin position="27"/>
        <end position="52"/>
    </location>
</feature>
<name>U4PS93_CAEEL</name>
<dbReference type="PaxDb" id="6239-F56D6.19"/>
<dbReference type="CTD" id="24104652"/>
<dbReference type="RefSeq" id="NP_001294638.1">
    <property type="nucleotide sequence ID" value="NM_001307709.1"/>
</dbReference>